<evidence type="ECO:0000313" key="2">
    <source>
        <dbReference type="EMBL" id="ONK70561.1"/>
    </source>
</evidence>
<name>A0A5P1F1J0_ASPOF</name>
<dbReference type="Gramene" id="ONK70561">
    <property type="protein sequence ID" value="ONK70561"/>
    <property type="gene ID" value="A4U43_C05F34980"/>
</dbReference>
<feature type="compositionally biased region" description="Low complexity" evidence="1">
    <location>
        <begin position="66"/>
        <end position="83"/>
    </location>
</feature>
<protein>
    <submittedName>
        <fullName evidence="2">Uncharacterized protein</fullName>
    </submittedName>
</protein>
<reference evidence="3" key="1">
    <citation type="journal article" date="2017" name="Nat. Commun.">
        <title>The asparagus genome sheds light on the origin and evolution of a young Y chromosome.</title>
        <authorList>
            <person name="Harkess A."/>
            <person name="Zhou J."/>
            <person name="Xu C."/>
            <person name="Bowers J.E."/>
            <person name="Van der Hulst R."/>
            <person name="Ayyampalayam S."/>
            <person name="Mercati F."/>
            <person name="Riccardi P."/>
            <person name="McKain M.R."/>
            <person name="Kakrana A."/>
            <person name="Tang H."/>
            <person name="Ray J."/>
            <person name="Groenendijk J."/>
            <person name="Arikit S."/>
            <person name="Mathioni S.M."/>
            <person name="Nakano M."/>
            <person name="Shan H."/>
            <person name="Telgmann-Rauber A."/>
            <person name="Kanno A."/>
            <person name="Yue Z."/>
            <person name="Chen H."/>
            <person name="Li W."/>
            <person name="Chen Y."/>
            <person name="Xu X."/>
            <person name="Zhang Y."/>
            <person name="Luo S."/>
            <person name="Chen H."/>
            <person name="Gao J."/>
            <person name="Mao Z."/>
            <person name="Pires J.C."/>
            <person name="Luo M."/>
            <person name="Kudrna D."/>
            <person name="Wing R.A."/>
            <person name="Meyers B.C."/>
            <person name="Yi K."/>
            <person name="Kong H."/>
            <person name="Lavrijsen P."/>
            <person name="Sunseri F."/>
            <person name="Falavigna A."/>
            <person name="Ye Y."/>
            <person name="Leebens-Mack J.H."/>
            <person name="Chen G."/>
        </authorList>
    </citation>
    <scope>NUCLEOTIDE SEQUENCE [LARGE SCALE GENOMIC DNA]</scope>
    <source>
        <strain evidence="3">cv. DH0086</strain>
    </source>
</reference>
<dbReference type="PANTHER" id="PTHR33167">
    <property type="entry name" value="TRANSCRIPTION FACTOR, PUTATIVE (DUF863)-RELATED"/>
    <property type="match status" value="1"/>
</dbReference>
<gene>
    <name evidence="2" type="ORF">A4U43_C05F34980</name>
</gene>
<dbReference type="PANTHER" id="PTHR33167:SF4">
    <property type="entry name" value="TRANSCRIPTION FACTOR, PUTATIVE (DUF863)-RELATED"/>
    <property type="match status" value="1"/>
</dbReference>
<sequence>MRRSKDFRHVDSADAPSTKCVDKIPEIHHREYLRKTMLKHEQIFKHQVTELHRLYRVQKTLMSDQSSNGFSISASTSSTSRSSYLRKDHRHSPMSLNSKSSSPQESNLSKFRNKSIAEDKDFYADGDGEIKLSLSIGR</sequence>
<evidence type="ECO:0000256" key="1">
    <source>
        <dbReference type="SAM" id="MobiDB-lite"/>
    </source>
</evidence>
<organism evidence="2 3">
    <name type="scientific">Asparagus officinalis</name>
    <name type="common">Garden asparagus</name>
    <dbReference type="NCBI Taxonomy" id="4686"/>
    <lineage>
        <taxon>Eukaryota</taxon>
        <taxon>Viridiplantae</taxon>
        <taxon>Streptophyta</taxon>
        <taxon>Embryophyta</taxon>
        <taxon>Tracheophyta</taxon>
        <taxon>Spermatophyta</taxon>
        <taxon>Magnoliopsida</taxon>
        <taxon>Liliopsida</taxon>
        <taxon>Asparagales</taxon>
        <taxon>Asparagaceae</taxon>
        <taxon>Asparagoideae</taxon>
        <taxon>Asparagus</taxon>
    </lineage>
</organism>
<dbReference type="EMBL" id="CM007385">
    <property type="protein sequence ID" value="ONK70561.1"/>
    <property type="molecule type" value="Genomic_DNA"/>
</dbReference>
<keyword evidence="3" id="KW-1185">Reference proteome</keyword>
<feature type="region of interest" description="Disordered" evidence="1">
    <location>
        <begin position="66"/>
        <end position="113"/>
    </location>
</feature>
<feature type="compositionally biased region" description="Low complexity" evidence="1">
    <location>
        <begin position="93"/>
        <end position="102"/>
    </location>
</feature>
<evidence type="ECO:0000313" key="3">
    <source>
        <dbReference type="Proteomes" id="UP000243459"/>
    </source>
</evidence>
<dbReference type="Proteomes" id="UP000243459">
    <property type="component" value="Chromosome 5"/>
</dbReference>
<proteinExistence type="predicted"/>
<dbReference type="AlphaFoldDB" id="A0A5P1F1J0"/>
<accession>A0A5P1F1J0</accession>